<protein>
    <submittedName>
        <fullName evidence="3">FecR family protein</fullName>
    </submittedName>
</protein>
<dbReference type="Pfam" id="PF04773">
    <property type="entry name" value="FecR"/>
    <property type="match status" value="1"/>
</dbReference>
<organism evidence="3 4">
    <name type="scientific">Candidatus Pseudobacter hemicellulosilyticus</name>
    <dbReference type="NCBI Taxonomy" id="3121375"/>
    <lineage>
        <taxon>Bacteria</taxon>
        <taxon>Pseudomonadati</taxon>
        <taxon>Bacteroidota</taxon>
        <taxon>Chitinophagia</taxon>
        <taxon>Chitinophagales</taxon>
        <taxon>Chitinophagaceae</taxon>
        <taxon>Pseudobacter</taxon>
    </lineage>
</organism>
<dbReference type="InterPro" id="IPR012373">
    <property type="entry name" value="Ferrdict_sens_TM"/>
</dbReference>
<dbReference type="Pfam" id="PF16344">
    <property type="entry name" value="FecR_C"/>
    <property type="match status" value="1"/>
</dbReference>
<dbReference type="InterPro" id="IPR032508">
    <property type="entry name" value="FecR_C"/>
</dbReference>
<dbReference type="Proteomes" id="UP001220610">
    <property type="component" value="Chromosome"/>
</dbReference>
<dbReference type="PANTHER" id="PTHR30273">
    <property type="entry name" value="PERIPLASMIC SIGNAL SENSOR AND SIGMA FACTOR ACTIVATOR FECR-RELATED"/>
    <property type="match status" value="1"/>
</dbReference>
<accession>A0AAJ6BEE4</accession>
<gene>
    <name evidence="3" type="ORF">P0Y53_15700</name>
</gene>
<sequence length="399" mass="43991">MENPEAIYFLLSRYLSGDATEAESARLLKALQEDPQLMWQFDLLQQVWTAGNPLPAVPPGTDKIQRILQLAAVQQLLSPGDQETTDKNLSLTEAADPGEASLPATDASLHWQDLHKAAIARRRRARWRAGALLACLLLAAGALHYWQNRSSQAAPNEVVSLKGSKTRTLLPDGSTVWLNAGSSIEYTGNLSGPLRELTLVGEAFFDIVPQPNRPFIVHTGTIDIKVLGTAFNVKSYADDPTVETTLLRGMVQVSRVGVLSGTPMVLHPHQKIVLQKQLVKLPDAALQEQSTTQRLSLPAPTIIQLDSALREQELLETAWVYNRLQFRGDDFPGLARKLERWYNINIHFVDAAVQSLTFNGSLENETVEQAFRALQAAASFDYSIKGNDVFINSRKPAAP</sequence>
<dbReference type="GO" id="GO:0016989">
    <property type="term" value="F:sigma factor antagonist activity"/>
    <property type="evidence" value="ECO:0007669"/>
    <property type="project" value="TreeGrafter"/>
</dbReference>
<proteinExistence type="predicted"/>
<name>A0AAJ6BEE4_9BACT</name>
<evidence type="ECO:0000313" key="4">
    <source>
        <dbReference type="Proteomes" id="UP001220610"/>
    </source>
</evidence>
<dbReference type="EMBL" id="CP119311">
    <property type="protein sequence ID" value="WEK33933.1"/>
    <property type="molecule type" value="Genomic_DNA"/>
</dbReference>
<dbReference type="AlphaFoldDB" id="A0AAJ6BEE4"/>
<dbReference type="PANTHER" id="PTHR30273:SF2">
    <property type="entry name" value="PROTEIN FECR"/>
    <property type="match status" value="1"/>
</dbReference>
<evidence type="ECO:0000259" key="2">
    <source>
        <dbReference type="Pfam" id="PF16344"/>
    </source>
</evidence>
<evidence type="ECO:0000313" key="3">
    <source>
        <dbReference type="EMBL" id="WEK33933.1"/>
    </source>
</evidence>
<feature type="domain" description="FecR protein" evidence="1">
    <location>
        <begin position="159"/>
        <end position="252"/>
    </location>
</feature>
<dbReference type="Gene3D" id="2.60.120.1440">
    <property type="match status" value="1"/>
</dbReference>
<dbReference type="Gene3D" id="3.55.50.30">
    <property type="match status" value="1"/>
</dbReference>
<feature type="domain" description="Protein FecR C-terminal" evidence="2">
    <location>
        <begin position="324"/>
        <end position="391"/>
    </location>
</feature>
<dbReference type="InterPro" id="IPR006860">
    <property type="entry name" value="FecR"/>
</dbReference>
<reference evidence="3" key="1">
    <citation type="submission" date="2023-03" db="EMBL/GenBank/DDBJ databases">
        <title>Andean soil-derived lignocellulolytic bacterial consortium as a source of novel taxa and putative plastic-active enzymes.</title>
        <authorList>
            <person name="Diaz-Garcia L."/>
            <person name="Chuvochina M."/>
            <person name="Feuerriegel G."/>
            <person name="Bunk B."/>
            <person name="Sproer C."/>
            <person name="Streit W.R."/>
            <person name="Rodriguez L.M."/>
            <person name="Overmann J."/>
            <person name="Jimenez D.J."/>
        </authorList>
    </citation>
    <scope>NUCLEOTIDE SEQUENCE</scope>
    <source>
        <strain evidence="3">MAG 7</strain>
    </source>
</reference>
<evidence type="ECO:0000259" key="1">
    <source>
        <dbReference type="Pfam" id="PF04773"/>
    </source>
</evidence>